<comment type="caution">
    <text evidence="3">The sequence shown here is derived from an EMBL/GenBank/DDBJ whole genome shotgun (WGS) entry which is preliminary data.</text>
</comment>
<dbReference type="SUPFAM" id="SSF53590">
    <property type="entry name" value="Nucleoside hydrolase"/>
    <property type="match status" value="1"/>
</dbReference>
<keyword evidence="4" id="KW-1185">Reference proteome</keyword>
<dbReference type="PANTHER" id="PTHR46190">
    <property type="entry name" value="SI:CH211-201H21.5-RELATED"/>
    <property type="match status" value="1"/>
</dbReference>
<organism evidence="3 4">
    <name type="scientific">Cymbomonas tetramitiformis</name>
    <dbReference type="NCBI Taxonomy" id="36881"/>
    <lineage>
        <taxon>Eukaryota</taxon>
        <taxon>Viridiplantae</taxon>
        <taxon>Chlorophyta</taxon>
        <taxon>Pyramimonadophyceae</taxon>
        <taxon>Pyramimonadales</taxon>
        <taxon>Pyramimonadaceae</taxon>
        <taxon>Cymbomonas</taxon>
    </lineage>
</organism>
<dbReference type="EMBL" id="LGRX02017101">
    <property type="protein sequence ID" value="KAK3261163.1"/>
    <property type="molecule type" value="Genomic_DNA"/>
</dbReference>
<protein>
    <recommendedName>
        <fullName evidence="2">Inosine/uridine-preferring nucleoside hydrolase domain-containing protein</fullName>
    </recommendedName>
</protein>
<dbReference type="AlphaFoldDB" id="A0AAE0FKC2"/>
<dbReference type="Gene3D" id="3.90.245.10">
    <property type="entry name" value="Ribonucleoside hydrolase-like"/>
    <property type="match status" value="1"/>
</dbReference>
<evidence type="ECO:0000313" key="4">
    <source>
        <dbReference type="Proteomes" id="UP001190700"/>
    </source>
</evidence>
<dbReference type="CDD" id="cd02649">
    <property type="entry name" value="nuc_hydro_CeIAG"/>
    <property type="match status" value="1"/>
</dbReference>
<accession>A0AAE0FKC2</accession>
<proteinExistence type="inferred from homology"/>
<evidence type="ECO:0000256" key="1">
    <source>
        <dbReference type="ARBA" id="ARBA00009176"/>
    </source>
</evidence>
<dbReference type="GO" id="GO:0016799">
    <property type="term" value="F:hydrolase activity, hydrolyzing N-glycosyl compounds"/>
    <property type="evidence" value="ECO:0007669"/>
    <property type="project" value="InterPro"/>
</dbReference>
<dbReference type="InterPro" id="IPR052775">
    <property type="entry name" value="IUN_hydrolase"/>
</dbReference>
<dbReference type="Proteomes" id="UP001190700">
    <property type="component" value="Unassembled WGS sequence"/>
</dbReference>
<gene>
    <name evidence="3" type="ORF">CYMTET_29918</name>
</gene>
<feature type="domain" description="Inosine/uridine-preferring nucleoside hydrolase" evidence="2">
    <location>
        <begin position="15"/>
        <end position="310"/>
    </location>
</feature>
<evidence type="ECO:0000313" key="3">
    <source>
        <dbReference type="EMBL" id="KAK3261163.1"/>
    </source>
</evidence>
<evidence type="ECO:0000259" key="2">
    <source>
        <dbReference type="Pfam" id="PF01156"/>
    </source>
</evidence>
<dbReference type="InterPro" id="IPR036452">
    <property type="entry name" value="Ribo_hydro-like"/>
</dbReference>
<dbReference type="InterPro" id="IPR001910">
    <property type="entry name" value="Inosine/uridine_hydrolase_dom"/>
</dbReference>
<sequence>MSAQPLKKLKKPRKIWLDTDAGIDDAQALMLLLSAADVEIVGISCVVGNVSVDKVTKNVSRILEACGRSELPLYIGASENLLGTPVECDFHGEDGLGDAGTCEPSAGTVVPIPGPAAMHLVQAVNEAPQEIAVVAIGPLTNLALACRLDSNFATRVGSVFVMGGAETGKGNISITGEYNFYFDPEAAKICLSCFSMMTLVTWECALQHEFSWQRVDEWCAKPSLRAQFMQGIIAKWSASAQTNNEAFVPCDPLLAAVAIDPTLIQESKTVHMLVELQGLHTRGQSVIDWLSSKKKPPNVKMVTRVDIERFCHMMNRSTDD</sequence>
<name>A0AAE0FKC2_9CHLO</name>
<dbReference type="PANTHER" id="PTHR46190:SF1">
    <property type="entry name" value="SI:CH211-201H21.5"/>
    <property type="match status" value="1"/>
</dbReference>
<reference evidence="3 4" key="1">
    <citation type="journal article" date="2015" name="Genome Biol. Evol.">
        <title>Comparative Genomics of a Bacterivorous Green Alga Reveals Evolutionary Causalities and Consequences of Phago-Mixotrophic Mode of Nutrition.</title>
        <authorList>
            <person name="Burns J.A."/>
            <person name="Paasch A."/>
            <person name="Narechania A."/>
            <person name="Kim E."/>
        </authorList>
    </citation>
    <scope>NUCLEOTIDE SEQUENCE [LARGE SCALE GENOMIC DNA]</scope>
    <source>
        <strain evidence="3 4">PLY_AMNH</strain>
    </source>
</reference>
<comment type="similarity">
    <text evidence="1">Belongs to the IUNH family.</text>
</comment>
<dbReference type="Pfam" id="PF01156">
    <property type="entry name" value="IU_nuc_hydro"/>
    <property type="match status" value="1"/>
</dbReference>